<keyword evidence="6" id="KW-1185">Reference proteome</keyword>
<comment type="subcellular location">
    <subcellularLocation>
        <location evidence="1">Host cell</location>
    </subcellularLocation>
    <subcellularLocation>
        <location evidence="2">Secreted</location>
    </subcellularLocation>
</comment>
<accession>A0A329R937</accession>
<organism evidence="5 6">
    <name type="scientific">Phytophthora cactorum</name>
    <dbReference type="NCBI Taxonomy" id="29920"/>
    <lineage>
        <taxon>Eukaryota</taxon>
        <taxon>Sar</taxon>
        <taxon>Stramenopiles</taxon>
        <taxon>Oomycota</taxon>
        <taxon>Peronosporomycetes</taxon>
        <taxon>Peronosporales</taxon>
        <taxon>Peronosporaceae</taxon>
        <taxon>Phytophthora</taxon>
    </lineage>
</organism>
<dbReference type="InterPro" id="IPR045379">
    <property type="entry name" value="Crinkler_N"/>
</dbReference>
<evidence type="ECO:0000259" key="4">
    <source>
        <dbReference type="Pfam" id="PF20147"/>
    </source>
</evidence>
<dbReference type="EMBL" id="MJFZ01004383">
    <property type="protein sequence ID" value="RAW19738.1"/>
    <property type="molecule type" value="Genomic_DNA"/>
</dbReference>
<keyword evidence="3" id="KW-0964">Secreted</keyword>
<dbReference type="Pfam" id="PF20147">
    <property type="entry name" value="Crinkler"/>
    <property type="match status" value="1"/>
</dbReference>
<feature type="non-terminal residue" evidence="5">
    <location>
        <position position="100"/>
    </location>
</feature>
<evidence type="ECO:0000313" key="6">
    <source>
        <dbReference type="Proteomes" id="UP000251314"/>
    </source>
</evidence>
<dbReference type="OrthoDB" id="125307at2759"/>
<gene>
    <name evidence="5" type="ORF">PC110_g23820</name>
</gene>
<sequence length="100" mass="10512">MVKLFCAIVGEAGSVFEVKIGDAESVSALKKAIKAEKPNKIQCDADELQLFLAKKDGGAGAWLTEKYVKEGVSDSDTSDLELLDVAGAPLNLVGLSVEDV</sequence>
<evidence type="ECO:0000256" key="3">
    <source>
        <dbReference type="ARBA" id="ARBA00022525"/>
    </source>
</evidence>
<protein>
    <recommendedName>
        <fullName evidence="4">Crinkler effector protein N-terminal domain-containing protein</fullName>
    </recommendedName>
</protein>
<dbReference type="GO" id="GO:0005576">
    <property type="term" value="C:extracellular region"/>
    <property type="evidence" value="ECO:0007669"/>
    <property type="project" value="UniProtKB-SubCell"/>
</dbReference>
<dbReference type="GO" id="GO:0043657">
    <property type="term" value="C:host cell"/>
    <property type="evidence" value="ECO:0007669"/>
    <property type="project" value="UniProtKB-SubCell"/>
</dbReference>
<dbReference type="VEuPathDB" id="FungiDB:PC110_g23820"/>
<comment type="caution">
    <text evidence="5">The sequence shown here is derived from an EMBL/GenBank/DDBJ whole genome shotgun (WGS) entry which is preliminary data.</text>
</comment>
<name>A0A329R937_9STRA</name>
<dbReference type="Proteomes" id="UP000251314">
    <property type="component" value="Unassembled WGS sequence"/>
</dbReference>
<evidence type="ECO:0000313" key="5">
    <source>
        <dbReference type="EMBL" id="RAW19738.1"/>
    </source>
</evidence>
<reference evidence="5 6" key="1">
    <citation type="submission" date="2018-01" db="EMBL/GenBank/DDBJ databases">
        <title>Draft genome of the strawberry crown rot pathogen Phytophthora cactorum.</title>
        <authorList>
            <person name="Armitage A.D."/>
            <person name="Lysoe E."/>
            <person name="Nellist C.F."/>
            <person name="Harrison R.J."/>
            <person name="Brurberg M.B."/>
        </authorList>
    </citation>
    <scope>NUCLEOTIDE SEQUENCE [LARGE SCALE GENOMIC DNA]</scope>
    <source>
        <strain evidence="5 6">10300</strain>
    </source>
</reference>
<evidence type="ECO:0000256" key="2">
    <source>
        <dbReference type="ARBA" id="ARBA00004613"/>
    </source>
</evidence>
<dbReference type="AlphaFoldDB" id="A0A329R937"/>
<proteinExistence type="predicted"/>
<feature type="domain" description="Crinkler effector protein N-terminal" evidence="4">
    <location>
        <begin position="2"/>
        <end position="84"/>
    </location>
</feature>
<evidence type="ECO:0000256" key="1">
    <source>
        <dbReference type="ARBA" id="ARBA00004340"/>
    </source>
</evidence>